<dbReference type="GO" id="GO:0036444">
    <property type="term" value="P:calcium import into the mitochondrion"/>
    <property type="evidence" value="ECO:0007669"/>
    <property type="project" value="TreeGrafter"/>
</dbReference>
<evidence type="ECO:0000256" key="1">
    <source>
        <dbReference type="ARBA" id="ARBA00004273"/>
    </source>
</evidence>
<keyword evidence="8" id="KW-0106">Calcium</keyword>
<keyword evidence="11" id="KW-0496">Mitochondrion</keyword>
<keyword evidence="3" id="KW-0813">Transport</keyword>
<dbReference type="PROSITE" id="PS00018">
    <property type="entry name" value="EF_HAND_1"/>
    <property type="match status" value="2"/>
</dbReference>
<keyword evidence="7" id="KW-0999">Mitochondrion inner membrane</keyword>
<reference evidence="15" key="1">
    <citation type="submission" date="2021-01" db="EMBL/GenBank/DDBJ databases">
        <authorList>
            <person name="Corre E."/>
            <person name="Pelletier E."/>
            <person name="Niang G."/>
            <person name="Scheremetjew M."/>
            <person name="Finn R."/>
            <person name="Kale V."/>
            <person name="Holt S."/>
            <person name="Cochrane G."/>
            <person name="Meng A."/>
            <person name="Brown T."/>
            <person name="Cohen L."/>
        </authorList>
    </citation>
    <scope>NUCLEOTIDE SEQUENCE</scope>
    <source>
        <strain evidence="15">DIVA3 518/3/11/1/6</strain>
    </source>
</reference>
<dbReference type="CDD" id="cd00051">
    <property type="entry name" value="EFh"/>
    <property type="match status" value="1"/>
</dbReference>
<comment type="subcellular location">
    <subcellularLocation>
        <location evidence="1">Mitochondrion inner membrane</location>
    </subcellularLocation>
    <subcellularLocation>
        <location evidence="2">Mitochondrion intermembrane space</location>
    </subcellularLocation>
</comment>
<dbReference type="Pfam" id="PF00036">
    <property type="entry name" value="EF-hand_1"/>
    <property type="match status" value="1"/>
</dbReference>
<dbReference type="SUPFAM" id="SSF47473">
    <property type="entry name" value="EF-hand"/>
    <property type="match status" value="2"/>
</dbReference>
<evidence type="ECO:0000256" key="3">
    <source>
        <dbReference type="ARBA" id="ARBA00022448"/>
    </source>
</evidence>
<dbReference type="PANTHER" id="PTHR12294">
    <property type="entry name" value="EF HAND DOMAIN FAMILY A1,A2-RELATED"/>
    <property type="match status" value="1"/>
</dbReference>
<dbReference type="PANTHER" id="PTHR12294:SF1">
    <property type="entry name" value="CALCIUM UPTAKE PROTEIN 1, MITOCHONDRIAL"/>
    <property type="match status" value="1"/>
</dbReference>
<evidence type="ECO:0000256" key="8">
    <source>
        <dbReference type="ARBA" id="ARBA00022837"/>
    </source>
</evidence>
<evidence type="ECO:0000256" key="7">
    <source>
        <dbReference type="ARBA" id="ARBA00022792"/>
    </source>
</evidence>
<protein>
    <recommendedName>
        <fullName evidence="14">EF-hand domain-containing protein</fullName>
    </recommendedName>
</protein>
<dbReference type="GO" id="GO:1990246">
    <property type="term" value="C:uniplex complex"/>
    <property type="evidence" value="ECO:0007669"/>
    <property type="project" value="TreeGrafter"/>
</dbReference>
<accession>A0A7S4MIC8</accession>
<evidence type="ECO:0000256" key="6">
    <source>
        <dbReference type="ARBA" id="ARBA00022737"/>
    </source>
</evidence>
<keyword evidence="4" id="KW-0109">Calcium transport</keyword>
<dbReference type="InterPro" id="IPR018247">
    <property type="entry name" value="EF_Hand_1_Ca_BS"/>
</dbReference>
<keyword evidence="12" id="KW-0472">Membrane</keyword>
<dbReference type="InterPro" id="IPR011992">
    <property type="entry name" value="EF-hand-dom_pair"/>
</dbReference>
<comment type="similarity">
    <text evidence="13">Belongs to the MICU1 family. MICU1 subfamily.</text>
</comment>
<evidence type="ECO:0000256" key="9">
    <source>
        <dbReference type="ARBA" id="ARBA00022946"/>
    </source>
</evidence>
<evidence type="ECO:0000256" key="5">
    <source>
        <dbReference type="ARBA" id="ARBA00022723"/>
    </source>
</evidence>
<dbReference type="Pfam" id="PF13202">
    <property type="entry name" value="EF-hand_5"/>
    <property type="match status" value="1"/>
</dbReference>
<dbReference type="GO" id="GO:0051560">
    <property type="term" value="P:mitochondrial calcium ion homeostasis"/>
    <property type="evidence" value="ECO:0007669"/>
    <property type="project" value="TreeGrafter"/>
</dbReference>
<dbReference type="GO" id="GO:0005509">
    <property type="term" value="F:calcium ion binding"/>
    <property type="evidence" value="ECO:0007669"/>
    <property type="project" value="InterPro"/>
</dbReference>
<feature type="domain" description="EF-hand" evidence="14">
    <location>
        <begin position="88"/>
        <end position="123"/>
    </location>
</feature>
<feature type="domain" description="EF-hand" evidence="14">
    <location>
        <begin position="269"/>
        <end position="304"/>
    </location>
</feature>
<evidence type="ECO:0000259" key="14">
    <source>
        <dbReference type="PROSITE" id="PS50222"/>
    </source>
</evidence>
<dbReference type="InterPro" id="IPR002048">
    <property type="entry name" value="EF_hand_dom"/>
</dbReference>
<dbReference type="GO" id="GO:0005758">
    <property type="term" value="C:mitochondrial intermembrane space"/>
    <property type="evidence" value="ECO:0007669"/>
    <property type="project" value="UniProtKB-SubCell"/>
</dbReference>
<dbReference type="SMART" id="SM00054">
    <property type="entry name" value="EFh"/>
    <property type="match status" value="3"/>
</dbReference>
<evidence type="ECO:0000256" key="13">
    <source>
        <dbReference type="ARBA" id="ARBA00038333"/>
    </source>
</evidence>
<evidence type="ECO:0000256" key="10">
    <source>
        <dbReference type="ARBA" id="ARBA00023065"/>
    </source>
</evidence>
<proteinExistence type="inferred from homology"/>
<gene>
    <name evidence="15" type="ORF">VSP0166_LOCUS10247</name>
</gene>
<keyword evidence="9" id="KW-0809">Transit peptide</keyword>
<keyword evidence="10" id="KW-0406">Ion transport</keyword>
<keyword evidence="5" id="KW-0479">Metal-binding</keyword>
<dbReference type="Pfam" id="PF13833">
    <property type="entry name" value="EF-hand_8"/>
    <property type="match status" value="1"/>
</dbReference>
<keyword evidence="6" id="KW-0677">Repeat</keyword>
<dbReference type="PROSITE" id="PS50222">
    <property type="entry name" value="EF_HAND_2"/>
    <property type="match status" value="2"/>
</dbReference>
<name>A0A7S4MIC8_9EUKA</name>
<sequence>MLDFNSGRTIGTPKTLFEQYATVKGDDGQLMMTISDFLRVITPFETITNVDTSSFKGDLSQLLKSVDLDNDGLITYAEFIFFTTLLAIPPKYSRTAFRMFDSDGNGSVDADEFKAMMRLVGNPITSQSELAELLDGCTEGVFPAFFGKDGKKGLKYETFNRFIKHLRDEVSTVQFKMISNGKETISAQEYALSLISYGSTRNNPANLTRVAQLQNSDIRISMDEYKSFLSVLEFLEEIDFVLRSFLTAGEPFSKQQLRRAAKAVARVDLTDDVLDVVFFVFDTSGDGKLDEHEFMDALQGRQQFGFSKPKDAGFVRFGKCMKFCWHEEISDRSAKPIV</sequence>
<evidence type="ECO:0000256" key="12">
    <source>
        <dbReference type="ARBA" id="ARBA00023136"/>
    </source>
</evidence>
<evidence type="ECO:0000313" key="15">
    <source>
        <dbReference type="EMBL" id="CAE2223759.1"/>
    </source>
</evidence>
<organism evidence="15">
    <name type="scientific">Vannella robusta</name>
    <dbReference type="NCBI Taxonomy" id="1487602"/>
    <lineage>
        <taxon>Eukaryota</taxon>
        <taxon>Amoebozoa</taxon>
        <taxon>Discosea</taxon>
        <taxon>Flabellinia</taxon>
        <taxon>Vannellidae</taxon>
        <taxon>Vannella</taxon>
    </lineage>
</organism>
<dbReference type="InterPro" id="IPR039800">
    <property type="entry name" value="MICU1/2/3"/>
</dbReference>
<evidence type="ECO:0000256" key="4">
    <source>
        <dbReference type="ARBA" id="ARBA00022568"/>
    </source>
</evidence>
<dbReference type="Gene3D" id="1.10.238.10">
    <property type="entry name" value="EF-hand"/>
    <property type="match status" value="3"/>
</dbReference>
<dbReference type="EMBL" id="HBKP01014412">
    <property type="protein sequence ID" value="CAE2223759.1"/>
    <property type="molecule type" value="Transcribed_RNA"/>
</dbReference>
<dbReference type="AlphaFoldDB" id="A0A7S4MIC8"/>
<evidence type="ECO:0000256" key="2">
    <source>
        <dbReference type="ARBA" id="ARBA00004569"/>
    </source>
</evidence>
<evidence type="ECO:0000256" key="11">
    <source>
        <dbReference type="ARBA" id="ARBA00023128"/>
    </source>
</evidence>